<gene>
    <name evidence="1" type="ORF">AVEN_56221_1</name>
</gene>
<name>A0A4Y2J1S1_ARAVE</name>
<comment type="caution">
    <text evidence="1">The sequence shown here is derived from an EMBL/GenBank/DDBJ whole genome shotgun (WGS) entry which is preliminary data.</text>
</comment>
<proteinExistence type="predicted"/>
<reference evidence="1 2" key="1">
    <citation type="journal article" date="2019" name="Sci. Rep.">
        <title>Orb-weaving spider Araneus ventricosus genome elucidates the spidroin gene catalogue.</title>
        <authorList>
            <person name="Kono N."/>
            <person name="Nakamura H."/>
            <person name="Ohtoshi R."/>
            <person name="Moran D.A.P."/>
            <person name="Shinohara A."/>
            <person name="Yoshida Y."/>
            <person name="Fujiwara M."/>
            <person name="Mori M."/>
            <person name="Tomita M."/>
            <person name="Arakawa K."/>
        </authorList>
    </citation>
    <scope>NUCLEOTIDE SEQUENCE [LARGE SCALE GENOMIC DNA]</scope>
</reference>
<sequence length="119" mass="13279">MLIDHLCIPFRPFGHRLCFPTIQVEKISASIHLMFQSAAVGRRSFFPSHGLNFDLPYSSPIPRFSVATLVSGIDLVNLLMCRLACKGLAQNIGARTEVDIGWNPRLFKATILFSMGFQP</sequence>
<evidence type="ECO:0000313" key="1">
    <source>
        <dbReference type="EMBL" id="GBM83509.1"/>
    </source>
</evidence>
<accession>A0A4Y2J1S1</accession>
<dbReference type="EMBL" id="BGPR01003086">
    <property type="protein sequence ID" value="GBM83509.1"/>
    <property type="molecule type" value="Genomic_DNA"/>
</dbReference>
<protein>
    <submittedName>
        <fullName evidence="1">Uncharacterized protein</fullName>
    </submittedName>
</protein>
<dbReference type="AlphaFoldDB" id="A0A4Y2J1S1"/>
<evidence type="ECO:0000313" key="2">
    <source>
        <dbReference type="Proteomes" id="UP000499080"/>
    </source>
</evidence>
<organism evidence="1 2">
    <name type="scientific">Araneus ventricosus</name>
    <name type="common">Orbweaver spider</name>
    <name type="synonym">Epeira ventricosa</name>
    <dbReference type="NCBI Taxonomy" id="182803"/>
    <lineage>
        <taxon>Eukaryota</taxon>
        <taxon>Metazoa</taxon>
        <taxon>Ecdysozoa</taxon>
        <taxon>Arthropoda</taxon>
        <taxon>Chelicerata</taxon>
        <taxon>Arachnida</taxon>
        <taxon>Araneae</taxon>
        <taxon>Araneomorphae</taxon>
        <taxon>Entelegynae</taxon>
        <taxon>Araneoidea</taxon>
        <taxon>Araneidae</taxon>
        <taxon>Araneus</taxon>
    </lineage>
</organism>
<dbReference type="Proteomes" id="UP000499080">
    <property type="component" value="Unassembled WGS sequence"/>
</dbReference>
<keyword evidence="2" id="KW-1185">Reference proteome</keyword>